<keyword evidence="3" id="KW-1185">Reference proteome</keyword>
<dbReference type="EMBL" id="JAAMOW010000006">
    <property type="protein sequence ID" value="NGY05668.1"/>
    <property type="molecule type" value="Genomic_DNA"/>
</dbReference>
<sequence>MTLDTPLIGAPGLHESALTELLELLPQAHSVVLAQTDGFEVASAMRRAVPAARLAALASSMLALGAAALRELGMGGHGNVLIEGTDGKLLLLEVPLASQPLVLAVVAGEDAITGSLLWAARQCVQRIINHQ</sequence>
<name>A0A6M2BT64_9GAMM</name>
<dbReference type="SUPFAM" id="SSF103196">
    <property type="entry name" value="Roadblock/LC7 domain"/>
    <property type="match status" value="1"/>
</dbReference>
<feature type="domain" description="Roadblock/LAMTOR2" evidence="1">
    <location>
        <begin position="15"/>
        <end position="107"/>
    </location>
</feature>
<dbReference type="AlphaFoldDB" id="A0A6M2BT64"/>
<dbReference type="RefSeq" id="WP_166257612.1">
    <property type="nucleotide sequence ID" value="NZ_JAAMOW010000006.1"/>
</dbReference>
<organism evidence="2 3">
    <name type="scientific">Solimonas terrae</name>
    <dbReference type="NCBI Taxonomy" id="1396819"/>
    <lineage>
        <taxon>Bacteria</taxon>
        <taxon>Pseudomonadati</taxon>
        <taxon>Pseudomonadota</taxon>
        <taxon>Gammaproteobacteria</taxon>
        <taxon>Nevskiales</taxon>
        <taxon>Nevskiaceae</taxon>
        <taxon>Solimonas</taxon>
    </lineage>
</organism>
<proteinExistence type="predicted"/>
<gene>
    <name evidence="2" type="ORF">G7Y85_12915</name>
</gene>
<evidence type="ECO:0000259" key="1">
    <source>
        <dbReference type="SMART" id="SM00960"/>
    </source>
</evidence>
<reference evidence="2 3" key="1">
    <citation type="journal article" date="2014" name="Int. J. Syst. Evol. Microbiol.">
        <title>Solimonas terrae sp. nov., isolated from soil.</title>
        <authorList>
            <person name="Kim S.J."/>
            <person name="Moon J.Y."/>
            <person name="Weon H.Y."/>
            <person name="Ahn J.H."/>
            <person name="Chen W.M."/>
            <person name="Kwon S.W."/>
        </authorList>
    </citation>
    <scope>NUCLEOTIDE SEQUENCE [LARGE SCALE GENOMIC DNA]</scope>
    <source>
        <strain evidence="2 3">KIS83-12</strain>
    </source>
</reference>
<dbReference type="InterPro" id="IPR004942">
    <property type="entry name" value="Roadblock/LAMTOR2_dom"/>
</dbReference>
<evidence type="ECO:0000313" key="3">
    <source>
        <dbReference type="Proteomes" id="UP000472676"/>
    </source>
</evidence>
<accession>A0A6M2BT64</accession>
<evidence type="ECO:0000313" key="2">
    <source>
        <dbReference type="EMBL" id="NGY05668.1"/>
    </source>
</evidence>
<comment type="caution">
    <text evidence="2">The sequence shown here is derived from an EMBL/GenBank/DDBJ whole genome shotgun (WGS) entry which is preliminary data.</text>
</comment>
<dbReference type="SMART" id="SM00960">
    <property type="entry name" value="Robl_LC7"/>
    <property type="match status" value="1"/>
</dbReference>
<protein>
    <submittedName>
        <fullName evidence="2">Roadblock/LC7 domain-containing protein</fullName>
    </submittedName>
</protein>
<dbReference type="Pfam" id="PF03259">
    <property type="entry name" value="Robl_LC7"/>
    <property type="match status" value="1"/>
</dbReference>
<dbReference type="Proteomes" id="UP000472676">
    <property type="component" value="Unassembled WGS sequence"/>
</dbReference>
<dbReference type="Gene3D" id="3.30.450.30">
    <property type="entry name" value="Dynein light chain 2a, cytoplasmic"/>
    <property type="match status" value="1"/>
</dbReference>